<dbReference type="AlphaFoldDB" id="A0AA88Y4T8"/>
<reference evidence="3" key="1">
    <citation type="submission" date="2019-08" db="EMBL/GenBank/DDBJ databases">
        <title>The improved chromosome-level genome for the pearl oyster Pinctada fucata martensii using PacBio sequencing and Hi-C.</title>
        <authorList>
            <person name="Zheng Z."/>
        </authorList>
    </citation>
    <scope>NUCLEOTIDE SEQUENCE</scope>
    <source>
        <strain evidence="3">ZZ-2019</strain>
        <tissue evidence="3">Adductor muscle</tissue>
    </source>
</reference>
<name>A0AA88Y4T8_PINIB</name>
<evidence type="ECO:0000313" key="3">
    <source>
        <dbReference type="EMBL" id="KAK3092538.1"/>
    </source>
</evidence>
<protein>
    <recommendedName>
        <fullName evidence="2">DUF7869 domain-containing protein</fullName>
    </recommendedName>
</protein>
<keyword evidence="4" id="KW-1185">Reference proteome</keyword>
<gene>
    <name evidence="3" type="ORF">FSP39_004124</name>
</gene>
<dbReference type="Pfam" id="PF25273">
    <property type="entry name" value="DUF7869"/>
    <property type="match status" value="1"/>
</dbReference>
<feature type="region of interest" description="Disordered" evidence="1">
    <location>
        <begin position="19"/>
        <end position="47"/>
    </location>
</feature>
<evidence type="ECO:0000313" key="4">
    <source>
        <dbReference type="Proteomes" id="UP001186944"/>
    </source>
</evidence>
<dbReference type="EMBL" id="VSWD01000009">
    <property type="protein sequence ID" value="KAK3092538.1"/>
    <property type="molecule type" value="Genomic_DNA"/>
</dbReference>
<organism evidence="3 4">
    <name type="scientific">Pinctada imbricata</name>
    <name type="common">Atlantic pearl-oyster</name>
    <name type="synonym">Pinctada martensii</name>
    <dbReference type="NCBI Taxonomy" id="66713"/>
    <lineage>
        <taxon>Eukaryota</taxon>
        <taxon>Metazoa</taxon>
        <taxon>Spiralia</taxon>
        <taxon>Lophotrochozoa</taxon>
        <taxon>Mollusca</taxon>
        <taxon>Bivalvia</taxon>
        <taxon>Autobranchia</taxon>
        <taxon>Pteriomorphia</taxon>
        <taxon>Pterioida</taxon>
        <taxon>Pterioidea</taxon>
        <taxon>Pteriidae</taxon>
        <taxon>Pinctada</taxon>
    </lineage>
</organism>
<evidence type="ECO:0000259" key="2">
    <source>
        <dbReference type="Pfam" id="PF25273"/>
    </source>
</evidence>
<dbReference type="Proteomes" id="UP001186944">
    <property type="component" value="Unassembled WGS sequence"/>
</dbReference>
<accession>A0AA88Y4T8</accession>
<sequence length="631" mass="72250">MSFVGLSESETEALRNSFFPENFSQPQPDPASTPCDNCSSYDSDSDSEISVQHSDTLRPNINVHDLAVDFCENNHDDMILNESQSFDECPVIFDEETLIGDPDVVLIHDKTKEGCGCKRKCFDMFTENEIYQHRLSMRELDKFEKEALLLGKLAQSEIRGTNRCKLTGERQRQNFNYSFNQNAICETAFLLFHDIGNKAFKNLKKHYKGNGIESRVHGHKGRRAPNSFPFEVIENVVLYIKNHADENGLPMPAAPRGRNEIPPIYLPSYETKTSVHKQYVISCGESRHVGLTLFKNIWQHTLPHIQIMKPRSDLCFKCQQHREQISAAVTENEKLAAISAFTEHIQQAQNERDFYNSCIRKSKDKLSAVNIQPGHHQPNSSDLTDIHYIFYYSQLFLLPHSKQQTGPIYFVTPRRIQCFGICNSAVPIQSNFLLDENETIGKDGSRCHGPNSVISMLHEYLRTKSYGEKGAQFHCDNCAGQNKNKTMLHYLSWRCAKGFNDELNMHFMIVGHTKSMCDGCFGLARIKYIRSECQCVSDLENTIDNSASCNEVIRPPFPWYDWDSFFNRVFKGLKGISKFHHFRFTNELGVVYARETTESTEQRFDLKRPDVNVTEFLTQYPSVLAPASLSA</sequence>
<evidence type="ECO:0000256" key="1">
    <source>
        <dbReference type="SAM" id="MobiDB-lite"/>
    </source>
</evidence>
<feature type="domain" description="DUF7869" evidence="2">
    <location>
        <begin position="448"/>
        <end position="587"/>
    </location>
</feature>
<dbReference type="PANTHER" id="PTHR34415:SF1">
    <property type="entry name" value="INTEGRASE CATALYTIC DOMAIN-CONTAINING PROTEIN"/>
    <property type="match status" value="1"/>
</dbReference>
<comment type="caution">
    <text evidence="3">The sequence shown here is derived from an EMBL/GenBank/DDBJ whole genome shotgun (WGS) entry which is preliminary data.</text>
</comment>
<dbReference type="InterPro" id="IPR057191">
    <property type="entry name" value="DUF7869"/>
</dbReference>
<proteinExistence type="predicted"/>
<dbReference type="PANTHER" id="PTHR34415">
    <property type="entry name" value="INTEGRASE CATALYTIC DOMAIN-CONTAINING PROTEIN"/>
    <property type="match status" value="1"/>
</dbReference>